<keyword evidence="4" id="KW-0503">Monooxygenase</keyword>
<keyword evidence="1" id="KW-0285">Flavoprotein</keyword>
<protein>
    <submittedName>
        <fullName evidence="4">Nitronate monooxygenase</fullName>
    </submittedName>
</protein>
<proteinExistence type="predicted"/>
<evidence type="ECO:0000256" key="2">
    <source>
        <dbReference type="ARBA" id="ARBA00022643"/>
    </source>
</evidence>
<dbReference type="PANTHER" id="PTHR32332:SF18">
    <property type="entry name" value="2-NITROPROPANE DIOXYGENASE"/>
    <property type="match status" value="1"/>
</dbReference>
<gene>
    <name evidence="4" type="ORF">COV55_03340</name>
</gene>
<dbReference type="Gene3D" id="3.20.20.70">
    <property type="entry name" value="Aldolase class I"/>
    <property type="match status" value="1"/>
</dbReference>
<dbReference type="AlphaFoldDB" id="A0A2H0NCD2"/>
<dbReference type="Proteomes" id="UP000230564">
    <property type="component" value="Unassembled WGS sequence"/>
</dbReference>
<dbReference type="InterPro" id="IPR013785">
    <property type="entry name" value="Aldolase_TIM"/>
</dbReference>
<keyword evidence="3" id="KW-0560">Oxidoreductase</keyword>
<dbReference type="CDD" id="cd04730">
    <property type="entry name" value="NPD_like"/>
    <property type="match status" value="1"/>
</dbReference>
<dbReference type="EMBL" id="PCWQ01000012">
    <property type="protein sequence ID" value="PIR06537.1"/>
    <property type="molecule type" value="Genomic_DNA"/>
</dbReference>
<dbReference type="InterPro" id="IPR004136">
    <property type="entry name" value="NMO"/>
</dbReference>
<dbReference type="GO" id="GO:0018580">
    <property type="term" value="F:nitronate monooxygenase activity"/>
    <property type="evidence" value="ECO:0007669"/>
    <property type="project" value="InterPro"/>
</dbReference>
<reference evidence="4 5" key="1">
    <citation type="submission" date="2017-09" db="EMBL/GenBank/DDBJ databases">
        <title>Depth-based differentiation of microbial function through sediment-hosted aquifers and enrichment of novel symbionts in the deep terrestrial subsurface.</title>
        <authorList>
            <person name="Probst A.J."/>
            <person name="Ladd B."/>
            <person name="Jarett J.K."/>
            <person name="Geller-Mcgrath D.E."/>
            <person name="Sieber C.M."/>
            <person name="Emerson J.B."/>
            <person name="Anantharaman K."/>
            <person name="Thomas B.C."/>
            <person name="Malmstrom R."/>
            <person name="Stieglmeier M."/>
            <person name="Klingl A."/>
            <person name="Woyke T."/>
            <person name="Ryan C.M."/>
            <person name="Banfield J.F."/>
        </authorList>
    </citation>
    <scope>NUCLEOTIDE SEQUENCE [LARGE SCALE GENOMIC DNA]</scope>
    <source>
        <strain evidence="4">CG11_big_fil_rev_8_21_14_0_20_36_20</strain>
    </source>
</reference>
<evidence type="ECO:0000256" key="3">
    <source>
        <dbReference type="ARBA" id="ARBA00023002"/>
    </source>
</evidence>
<name>A0A2H0NCD2_9BACT</name>
<dbReference type="PANTHER" id="PTHR32332">
    <property type="entry name" value="2-NITROPROPANE DIOXYGENASE"/>
    <property type="match status" value="1"/>
</dbReference>
<evidence type="ECO:0000313" key="4">
    <source>
        <dbReference type="EMBL" id="PIR06537.1"/>
    </source>
</evidence>
<evidence type="ECO:0000313" key="5">
    <source>
        <dbReference type="Proteomes" id="UP000230564"/>
    </source>
</evidence>
<dbReference type="SUPFAM" id="SSF51412">
    <property type="entry name" value="Inosine monophosphate dehydrogenase (IMPDH)"/>
    <property type="match status" value="1"/>
</dbReference>
<sequence length="375" mass="40661">MKIPQLKIGNNMVFKNPFGCGAMGVGLSNGDLPLAVLKNGCFATMSSIGLCEFDVNVRTYEDASKEAFIEEIERFQRSADDHLAELLAINVMGKLSNTPSLIKAAVDKGIKMIVYGAGLPNKLPEIVDDPSVNKVPIVSSADAAVLILRMWQRRYPLDGGTFIAPDAFILEGPLAGGHIGLTREQILHPEKYSLEIILGELLEAIRPYEQILGRKIPVIAAGGIWSGADIARFLSLGASGAQLGTRYLATYECPAKDNHKQSLIDLKAEDIVIIDSPVGLPGRVVRNEVVIKAEKNEVAIRCPYRCITTCKVKKAGFCIAHALKSTQKGALEDSLIFIGANGWRIDRIISVAELTEELIAGIEASPLTLPKERYI</sequence>
<accession>A0A2H0NCD2</accession>
<organism evidence="4 5">
    <name type="scientific">Candidatus Komeilibacteria bacterium CG11_big_fil_rev_8_21_14_0_20_36_20</name>
    <dbReference type="NCBI Taxonomy" id="1974477"/>
    <lineage>
        <taxon>Bacteria</taxon>
        <taxon>Candidatus Komeiliibacteriota</taxon>
    </lineage>
</organism>
<dbReference type="Pfam" id="PF03060">
    <property type="entry name" value="NMO"/>
    <property type="match status" value="1"/>
</dbReference>
<evidence type="ECO:0000256" key="1">
    <source>
        <dbReference type="ARBA" id="ARBA00022630"/>
    </source>
</evidence>
<comment type="caution">
    <text evidence="4">The sequence shown here is derived from an EMBL/GenBank/DDBJ whole genome shotgun (WGS) entry which is preliminary data.</text>
</comment>
<keyword evidence="2" id="KW-0288">FMN</keyword>